<dbReference type="Gramene" id="ONH90336">
    <property type="protein sequence ID" value="ONH90336"/>
    <property type="gene ID" value="PRUPE_8G047400"/>
</dbReference>
<dbReference type="Proteomes" id="UP000006882">
    <property type="component" value="Chromosome G8"/>
</dbReference>
<reference evidence="2" key="2">
    <citation type="submission" date="2016-12" db="EMBL/GenBank/DDBJ databases">
        <title>WGS assembly of Prunus persica.</title>
        <authorList>
            <person name="Verde I."/>
            <person name="Jenkins J."/>
            <person name="Dondini L."/>
            <person name="Micali S."/>
            <person name="Pagliarani G."/>
            <person name="Vendramin E."/>
            <person name="Paris R."/>
            <person name="Aramini V."/>
            <person name="Gazza L."/>
            <person name="Rossini L."/>
            <person name="Bassi D."/>
            <person name="Troggio M."/>
            <person name="Shu S."/>
            <person name="Grimwood J.H."/>
            <person name="Tartarini S."/>
            <person name="Dettori M.T."/>
            <person name="Schmutz J."/>
        </authorList>
    </citation>
    <scope>NUCLEOTIDE SEQUENCE</scope>
</reference>
<evidence type="ECO:0000256" key="1">
    <source>
        <dbReference type="SAM" id="MobiDB-lite"/>
    </source>
</evidence>
<dbReference type="Gramene" id="ONH90337">
    <property type="protein sequence ID" value="ONH90337"/>
    <property type="gene ID" value="PRUPE_8G047400"/>
</dbReference>
<proteinExistence type="predicted"/>
<keyword evidence="3" id="KW-1185">Reference proteome</keyword>
<name>A0A251MT81_PRUPE</name>
<evidence type="ECO:0000313" key="2">
    <source>
        <dbReference type="EMBL" id="ONH90336.1"/>
    </source>
</evidence>
<feature type="region of interest" description="Disordered" evidence="1">
    <location>
        <begin position="1"/>
        <end position="40"/>
    </location>
</feature>
<gene>
    <name evidence="2" type="ORF">PRUPE_8G047400</name>
</gene>
<feature type="compositionally biased region" description="Polar residues" evidence="1">
    <location>
        <begin position="1"/>
        <end position="25"/>
    </location>
</feature>
<organism evidence="2 3">
    <name type="scientific">Prunus persica</name>
    <name type="common">Peach</name>
    <name type="synonym">Amygdalus persica</name>
    <dbReference type="NCBI Taxonomy" id="3760"/>
    <lineage>
        <taxon>Eukaryota</taxon>
        <taxon>Viridiplantae</taxon>
        <taxon>Streptophyta</taxon>
        <taxon>Embryophyta</taxon>
        <taxon>Tracheophyta</taxon>
        <taxon>Spermatophyta</taxon>
        <taxon>Magnoliopsida</taxon>
        <taxon>eudicotyledons</taxon>
        <taxon>Gunneridae</taxon>
        <taxon>Pentapetalae</taxon>
        <taxon>rosids</taxon>
        <taxon>fabids</taxon>
        <taxon>Rosales</taxon>
        <taxon>Rosaceae</taxon>
        <taxon>Amygdaloideae</taxon>
        <taxon>Amygdaleae</taxon>
        <taxon>Prunus</taxon>
    </lineage>
</organism>
<dbReference type="EMBL" id="CM007658">
    <property type="protein sequence ID" value="ONH90337.1"/>
    <property type="molecule type" value="Genomic_DNA"/>
</dbReference>
<dbReference type="AlphaFoldDB" id="A0A251MT81"/>
<protein>
    <submittedName>
        <fullName evidence="2">Uncharacterized protein</fullName>
    </submittedName>
</protein>
<reference evidence="2 3" key="1">
    <citation type="journal article" date="2013" name="Nat. Genet.">
        <title>The high-quality draft genome of peach (Prunus persica) identifies unique patterns of genetic diversity, domestication and genome evolution.</title>
        <authorList>
            <consortium name="International Peach Genome Initiative"/>
            <person name="Verde I."/>
            <person name="Abbott A.G."/>
            <person name="Scalabrin S."/>
            <person name="Jung S."/>
            <person name="Shu S."/>
            <person name="Marroni F."/>
            <person name="Zhebentyayeva T."/>
            <person name="Dettori M.T."/>
            <person name="Grimwood J."/>
            <person name="Cattonaro F."/>
            <person name="Zuccolo A."/>
            <person name="Rossini L."/>
            <person name="Jenkins J."/>
            <person name="Vendramin E."/>
            <person name="Meisel L.A."/>
            <person name="Decroocq V."/>
            <person name="Sosinski B."/>
            <person name="Prochnik S."/>
            <person name="Mitros T."/>
            <person name="Policriti A."/>
            <person name="Cipriani G."/>
            <person name="Dondini L."/>
            <person name="Ficklin S."/>
            <person name="Goodstein D.M."/>
            <person name="Xuan P."/>
            <person name="Del Fabbro C."/>
            <person name="Aramini V."/>
            <person name="Copetti D."/>
            <person name="Gonzalez S."/>
            <person name="Horner D.S."/>
            <person name="Falchi R."/>
            <person name="Lucas S."/>
            <person name="Mica E."/>
            <person name="Maldonado J."/>
            <person name="Lazzari B."/>
            <person name="Bielenberg D."/>
            <person name="Pirona R."/>
            <person name="Miculan M."/>
            <person name="Barakat A."/>
            <person name="Testolin R."/>
            <person name="Stella A."/>
            <person name="Tartarini S."/>
            <person name="Tonutti P."/>
            <person name="Arus P."/>
            <person name="Orellana A."/>
            <person name="Wells C."/>
            <person name="Main D."/>
            <person name="Vizzotto G."/>
            <person name="Silva H."/>
            <person name="Salamini F."/>
            <person name="Schmutz J."/>
            <person name="Morgante M."/>
            <person name="Rokhsar D.S."/>
        </authorList>
    </citation>
    <scope>NUCLEOTIDE SEQUENCE [LARGE SCALE GENOMIC DNA]</scope>
    <source>
        <strain evidence="3">cv. Nemared</strain>
    </source>
</reference>
<accession>A0A251MT81</accession>
<sequence length="74" mass="8543">MTNEVDLNPQVNNQVPEKTTIQVNQKKQRRTKKSGLAGNHRKSEVWNYFKKVLDEKTGKYKVIAVVSQEGLSRE</sequence>
<dbReference type="EMBL" id="CM007658">
    <property type="protein sequence ID" value="ONH90336.1"/>
    <property type="molecule type" value="Genomic_DNA"/>
</dbReference>
<evidence type="ECO:0000313" key="3">
    <source>
        <dbReference type="Proteomes" id="UP000006882"/>
    </source>
</evidence>